<protein>
    <recommendedName>
        <fullName evidence="3">Encoded protein</fullName>
    </recommendedName>
</protein>
<proteinExistence type="predicted"/>
<sequence length="67" mass="7624">MTRNFHVHSYRDPRNPGSNLPFLAPFLYQSGQSSSHLSWYGSDSLSMRLTWLSSSCSVKKGSRGRMK</sequence>
<gene>
    <name evidence="1" type="ORF">DUNSADRAFT_15672</name>
</gene>
<organism evidence="1 2">
    <name type="scientific">Dunaliella salina</name>
    <name type="common">Green alga</name>
    <name type="synonym">Protococcus salinus</name>
    <dbReference type="NCBI Taxonomy" id="3046"/>
    <lineage>
        <taxon>Eukaryota</taxon>
        <taxon>Viridiplantae</taxon>
        <taxon>Chlorophyta</taxon>
        <taxon>core chlorophytes</taxon>
        <taxon>Chlorophyceae</taxon>
        <taxon>CS clade</taxon>
        <taxon>Chlamydomonadales</taxon>
        <taxon>Dunaliellaceae</taxon>
        <taxon>Dunaliella</taxon>
    </lineage>
</organism>
<name>A0ABZ3KKH5_DUNSA</name>
<reference evidence="1" key="1">
    <citation type="submission" date="2017-08" db="EMBL/GenBank/DDBJ databases">
        <authorList>
            <person name="Polle J.E."/>
            <person name="Barry K."/>
            <person name="Cushman J."/>
            <person name="Schmutz J."/>
            <person name="Tran D."/>
            <person name="Hathwaick L.T."/>
            <person name="Yim W.C."/>
            <person name="Jenkins J."/>
            <person name="Mckie-Krisberg Z.M."/>
            <person name="Prochnik S."/>
            <person name="Lindquist E."/>
            <person name="Dockter R.B."/>
            <person name="Adam C."/>
            <person name="Molina H."/>
            <person name="Bunkerborg J."/>
            <person name="Jin E."/>
            <person name="Buchheim M."/>
            <person name="Magnuson J."/>
        </authorList>
    </citation>
    <scope>NUCLEOTIDE SEQUENCE</scope>
    <source>
        <strain evidence="1">CCAP 19/18</strain>
    </source>
</reference>
<dbReference type="EMBL" id="MU070128">
    <property type="protein sequence ID" value="KAF5829673.1"/>
    <property type="molecule type" value="Genomic_DNA"/>
</dbReference>
<accession>A0ABZ3KKH5</accession>
<keyword evidence="2" id="KW-1185">Reference proteome</keyword>
<comment type="caution">
    <text evidence="1">The sequence shown here is derived from an EMBL/GenBank/DDBJ whole genome shotgun (WGS) entry which is preliminary data.</text>
</comment>
<evidence type="ECO:0008006" key="3">
    <source>
        <dbReference type="Google" id="ProtNLM"/>
    </source>
</evidence>
<evidence type="ECO:0000313" key="2">
    <source>
        <dbReference type="Proteomes" id="UP000815325"/>
    </source>
</evidence>
<dbReference type="Proteomes" id="UP000815325">
    <property type="component" value="Unassembled WGS sequence"/>
</dbReference>
<evidence type="ECO:0000313" key="1">
    <source>
        <dbReference type="EMBL" id="KAF5829673.1"/>
    </source>
</evidence>